<dbReference type="GO" id="GO:0006352">
    <property type="term" value="P:DNA-templated transcription initiation"/>
    <property type="evidence" value="ECO:0007669"/>
    <property type="project" value="InterPro"/>
</dbReference>
<dbReference type="PANTHER" id="PTHR43133:SF8">
    <property type="entry name" value="RNA POLYMERASE SIGMA FACTOR HI_1459-RELATED"/>
    <property type="match status" value="1"/>
</dbReference>
<dbReference type="GO" id="GO:0003677">
    <property type="term" value="F:DNA binding"/>
    <property type="evidence" value="ECO:0007669"/>
    <property type="project" value="UniProtKB-KW"/>
</dbReference>
<dbReference type="Gene3D" id="1.10.10.10">
    <property type="entry name" value="Winged helix-like DNA-binding domain superfamily/Winged helix DNA-binding domain"/>
    <property type="match status" value="1"/>
</dbReference>
<dbReference type="GO" id="GO:0016987">
    <property type="term" value="F:sigma factor activity"/>
    <property type="evidence" value="ECO:0007669"/>
    <property type="project" value="UniProtKB-KW"/>
</dbReference>
<dbReference type="AlphaFoldDB" id="A0A7W9KJK4"/>
<evidence type="ECO:0000313" key="8">
    <source>
        <dbReference type="Proteomes" id="UP000585638"/>
    </source>
</evidence>
<dbReference type="InterPro" id="IPR036388">
    <property type="entry name" value="WH-like_DNA-bd_sf"/>
</dbReference>
<evidence type="ECO:0000256" key="2">
    <source>
        <dbReference type="ARBA" id="ARBA00023015"/>
    </source>
</evidence>
<dbReference type="RefSeq" id="WP_312890254.1">
    <property type="nucleotide sequence ID" value="NZ_BAAAWY010000001.1"/>
</dbReference>
<evidence type="ECO:0000256" key="5">
    <source>
        <dbReference type="ARBA" id="ARBA00023163"/>
    </source>
</evidence>
<keyword evidence="8" id="KW-1185">Reference proteome</keyword>
<evidence type="ECO:0000256" key="4">
    <source>
        <dbReference type="ARBA" id="ARBA00023125"/>
    </source>
</evidence>
<reference evidence="7 8" key="1">
    <citation type="submission" date="2020-08" db="EMBL/GenBank/DDBJ databases">
        <title>Sequencing the genomes of 1000 actinobacteria strains.</title>
        <authorList>
            <person name="Klenk H.-P."/>
        </authorList>
    </citation>
    <scope>NUCLEOTIDE SEQUENCE [LARGE SCALE GENOMIC DNA]</scope>
    <source>
        <strain evidence="7 8">DSM 43851</strain>
    </source>
</reference>
<proteinExistence type="inferred from homology"/>
<keyword evidence="3" id="KW-0731">Sigma factor</keyword>
<dbReference type="InterPro" id="IPR014284">
    <property type="entry name" value="RNA_pol_sigma-70_dom"/>
</dbReference>
<dbReference type="Pfam" id="PF04542">
    <property type="entry name" value="Sigma70_r2"/>
    <property type="match status" value="1"/>
</dbReference>
<comment type="similarity">
    <text evidence="1">Belongs to the sigma-70 factor family. ECF subfamily.</text>
</comment>
<name>A0A7W9KJK4_9PSEU</name>
<evidence type="ECO:0000256" key="3">
    <source>
        <dbReference type="ARBA" id="ARBA00023082"/>
    </source>
</evidence>
<dbReference type="NCBIfam" id="TIGR02937">
    <property type="entry name" value="sigma70-ECF"/>
    <property type="match status" value="1"/>
</dbReference>
<dbReference type="SUPFAM" id="SSF88659">
    <property type="entry name" value="Sigma3 and sigma4 domains of RNA polymerase sigma factors"/>
    <property type="match status" value="1"/>
</dbReference>
<dbReference type="Gene3D" id="1.10.1740.10">
    <property type="match status" value="1"/>
</dbReference>
<evidence type="ECO:0000256" key="1">
    <source>
        <dbReference type="ARBA" id="ARBA00010641"/>
    </source>
</evidence>
<evidence type="ECO:0000313" key="7">
    <source>
        <dbReference type="EMBL" id="MBB5893029.1"/>
    </source>
</evidence>
<feature type="domain" description="RNA polymerase sigma-70 region 2" evidence="6">
    <location>
        <begin position="30"/>
        <end position="97"/>
    </location>
</feature>
<dbReference type="InterPro" id="IPR039425">
    <property type="entry name" value="RNA_pol_sigma-70-like"/>
</dbReference>
<keyword evidence="2" id="KW-0805">Transcription regulation</keyword>
<protein>
    <submittedName>
        <fullName evidence="7">RNA polymerase sigma factor (Sigma-70 family)</fullName>
    </submittedName>
</protein>
<keyword evidence="4" id="KW-0238">DNA-binding</keyword>
<dbReference type="PANTHER" id="PTHR43133">
    <property type="entry name" value="RNA POLYMERASE ECF-TYPE SIGMA FACTO"/>
    <property type="match status" value="1"/>
</dbReference>
<sequence>MEVDTRPGTSGPAELLRAAEQGDRVAWRELVARHTHTVWAVARAHGLDRSDAGDVVQNTWLSLLENMNGIHDPDRLAAWLATTARRHALRLLAARRRETPVDEARLDVAPAEAADAVVLRDTVNASLWRAFTQLSDHCQRVLRVLVHAPELSYQQVAAALGIPIGSIGPTRGRCLAELRRKAALAGLFREDAR</sequence>
<dbReference type="InterPro" id="IPR013325">
    <property type="entry name" value="RNA_pol_sigma_r2"/>
</dbReference>
<dbReference type="SUPFAM" id="SSF88946">
    <property type="entry name" value="Sigma2 domain of RNA polymerase sigma factors"/>
    <property type="match status" value="1"/>
</dbReference>
<keyword evidence="5" id="KW-0804">Transcription</keyword>
<dbReference type="InterPro" id="IPR013324">
    <property type="entry name" value="RNA_pol_sigma_r3/r4-like"/>
</dbReference>
<accession>A0A7W9KJK4</accession>
<evidence type="ECO:0000259" key="6">
    <source>
        <dbReference type="Pfam" id="PF04542"/>
    </source>
</evidence>
<comment type="caution">
    <text evidence="7">The sequence shown here is derived from an EMBL/GenBank/DDBJ whole genome shotgun (WGS) entry which is preliminary data.</text>
</comment>
<dbReference type="EMBL" id="JACHIR010000001">
    <property type="protein sequence ID" value="MBB5893029.1"/>
    <property type="molecule type" value="Genomic_DNA"/>
</dbReference>
<dbReference type="Proteomes" id="UP000585638">
    <property type="component" value="Unassembled WGS sequence"/>
</dbReference>
<dbReference type="InterPro" id="IPR007627">
    <property type="entry name" value="RNA_pol_sigma70_r2"/>
</dbReference>
<organism evidence="7 8">
    <name type="scientific">Kutzneria kofuensis</name>
    <dbReference type="NCBI Taxonomy" id="103725"/>
    <lineage>
        <taxon>Bacteria</taxon>
        <taxon>Bacillati</taxon>
        <taxon>Actinomycetota</taxon>
        <taxon>Actinomycetes</taxon>
        <taxon>Pseudonocardiales</taxon>
        <taxon>Pseudonocardiaceae</taxon>
        <taxon>Kutzneria</taxon>
    </lineage>
</organism>
<gene>
    <name evidence="7" type="ORF">BJ998_004225</name>
</gene>